<organism evidence="2">
    <name type="scientific">Timema tahoe</name>
    <dbReference type="NCBI Taxonomy" id="61484"/>
    <lineage>
        <taxon>Eukaryota</taxon>
        <taxon>Metazoa</taxon>
        <taxon>Ecdysozoa</taxon>
        <taxon>Arthropoda</taxon>
        <taxon>Hexapoda</taxon>
        <taxon>Insecta</taxon>
        <taxon>Pterygota</taxon>
        <taxon>Neoptera</taxon>
        <taxon>Polyneoptera</taxon>
        <taxon>Phasmatodea</taxon>
        <taxon>Timematodea</taxon>
        <taxon>Timematoidea</taxon>
        <taxon>Timematidae</taxon>
        <taxon>Timema</taxon>
    </lineage>
</organism>
<dbReference type="InterPro" id="IPR001969">
    <property type="entry name" value="Aspartic_peptidase_AS"/>
</dbReference>
<dbReference type="SUPFAM" id="SSF50630">
    <property type="entry name" value="Acid proteases"/>
    <property type="match status" value="1"/>
</dbReference>
<proteinExistence type="predicted"/>
<name>A0A7R9NYQ4_9NEOP</name>
<dbReference type="AlphaFoldDB" id="A0A7R9NYQ4"/>
<gene>
    <name evidence="2" type="ORF">TTEB3V08_LOCUS9086</name>
</gene>
<protein>
    <recommendedName>
        <fullName evidence="3">Peptidase A2 domain-containing protein</fullName>
    </recommendedName>
</protein>
<evidence type="ECO:0008006" key="3">
    <source>
        <dbReference type="Google" id="ProtNLM"/>
    </source>
</evidence>
<dbReference type="EMBL" id="OE004441">
    <property type="protein sequence ID" value="CAD7461173.1"/>
    <property type="molecule type" value="Genomic_DNA"/>
</dbReference>
<sequence>MDPSDATGDNVSAPVYTYATPLMDPSDTTGDNVSAPVYTCADSRGSWHNMPGVTSLKEAEQLHKKLEVRVKRSKQPTNLSSESSSKKRFSNVDSGGGDLYRVVVGSVELCSVVFVEGKLWNEPIDLLIDTGAAVSLINEKVWRRVSNDKLQSTNRCDVLLSKGIMRVGEGEVPLNQTLEEPQPRVRRVTLKETIVIPSGHEVVLQAAGSADMEMGVLETNSHLSEKHGVFAARVLVSSKDKAIPVRLLNPHPQPVTLYSGTHIGSLMPCVMAGTVGTGDKTTRGEKASSLFDLDSAMLSPTQRSIAEAMFVSCKSGTEMEDYMFREIADMHLVGGCNGCDRFVSCKSETEMEDYMFREIADIHLVCGCNGAFLQ</sequence>
<dbReference type="GO" id="GO:0006508">
    <property type="term" value="P:proteolysis"/>
    <property type="evidence" value="ECO:0007669"/>
    <property type="project" value="InterPro"/>
</dbReference>
<dbReference type="InterPro" id="IPR021109">
    <property type="entry name" value="Peptidase_aspartic_dom_sf"/>
</dbReference>
<evidence type="ECO:0000256" key="1">
    <source>
        <dbReference type="SAM" id="MobiDB-lite"/>
    </source>
</evidence>
<evidence type="ECO:0000313" key="2">
    <source>
        <dbReference type="EMBL" id="CAD7461173.1"/>
    </source>
</evidence>
<reference evidence="2" key="1">
    <citation type="submission" date="2020-11" db="EMBL/GenBank/DDBJ databases">
        <authorList>
            <person name="Tran Van P."/>
        </authorList>
    </citation>
    <scope>NUCLEOTIDE SEQUENCE</scope>
</reference>
<feature type="region of interest" description="Disordered" evidence="1">
    <location>
        <begin position="70"/>
        <end position="92"/>
    </location>
</feature>
<dbReference type="PROSITE" id="PS00141">
    <property type="entry name" value="ASP_PROTEASE"/>
    <property type="match status" value="1"/>
</dbReference>
<accession>A0A7R9NYQ4</accession>
<dbReference type="GO" id="GO:0004190">
    <property type="term" value="F:aspartic-type endopeptidase activity"/>
    <property type="evidence" value="ECO:0007669"/>
    <property type="project" value="InterPro"/>
</dbReference>